<name>A0A1I6T131_9CAUL</name>
<evidence type="ECO:0000313" key="12">
    <source>
        <dbReference type="Proteomes" id="UP000198788"/>
    </source>
</evidence>
<dbReference type="Pfam" id="PF00871">
    <property type="entry name" value="Acetate_kinase"/>
    <property type="match status" value="1"/>
</dbReference>
<keyword evidence="2 9" id="KW-0963">Cytoplasm</keyword>
<dbReference type="AlphaFoldDB" id="A0A1I6T131"/>
<comment type="subunit">
    <text evidence="9">Homodimer.</text>
</comment>
<dbReference type="InterPro" id="IPR004372">
    <property type="entry name" value="Ac/propionate_kinase"/>
</dbReference>
<evidence type="ECO:0000256" key="2">
    <source>
        <dbReference type="ARBA" id="ARBA00022490"/>
    </source>
</evidence>
<dbReference type="InterPro" id="IPR000890">
    <property type="entry name" value="Aliphatic_acid_kin_short-chain"/>
</dbReference>
<feature type="binding site" evidence="9">
    <location>
        <begin position="144"/>
        <end position="148"/>
    </location>
    <ligand>
        <name>ATP</name>
        <dbReference type="ChEBI" id="CHEBI:30616"/>
    </ligand>
</feature>
<dbReference type="PRINTS" id="PR00471">
    <property type="entry name" value="ACETATEKNASE"/>
</dbReference>
<dbReference type="GO" id="GO:0005524">
    <property type="term" value="F:ATP binding"/>
    <property type="evidence" value="ECO:0007669"/>
    <property type="project" value="UniProtKB-KW"/>
</dbReference>
<evidence type="ECO:0000256" key="4">
    <source>
        <dbReference type="ARBA" id="ARBA00022723"/>
    </source>
</evidence>
<feature type="site" description="Transition state stabilizer" evidence="9">
    <location>
        <position position="117"/>
    </location>
</feature>
<dbReference type="NCBIfam" id="TIGR00016">
    <property type="entry name" value="ackA"/>
    <property type="match status" value="1"/>
</dbReference>
<feature type="binding site" evidence="9">
    <location>
        <begin position="264"/>
        <end position="268"/>
    </location>
    <ligand>
        <name>ATP</name>
        <dbReference type="ChEBI" id="CHEBI:30616"/>
    </ligand>
</feature>
<evidence type="ECO:0000256" key="7">
    <source>
        <dbReference type="ARBA" id="ARBA00022840"/>
    </source>
</evidence>
<dbReference type="STRING" id="871741.SAMN05192570_2856"/>
<dbReference type="GO" id="GO:0005829">
    <property type="term" value="C:cytosol"/>
    <property type="evidence" value="ECO:0007669"/>
    <property type="project" value="TreeGrafter"/>
</dbReference>
<dbReference type="InterPro" id="IPR043129">
    <property type="entry name" value="ATPase_NBD"/>
</dbReference>
<keyword evidence="6 9" id="KW-0418">Kinase</keyword>
<comment type="caution">
    <text evidence="9">Lacks conserved residue(s) required for the propagation of feature annotation.</text>
</comment>
<dbReference type="EC" id="2.7.2.1" evidence="9"/>
<dbReference type="PANTHER" id="PTHR21060">
    <property type="entry name" value="ACETATE KINASE"/>
    <property type="match status" value="1"/>
</dbReference>
<comment type="subcellular location">
    <subcellularLocation>
        <location evidence="9">Cytoplasm</location>
    </subcellularLocation>
</comment>
<evidence type="ECO:0000256" key="8">
    <source>
        <dbReference type="ARBA" id="ARBA00022842"/>
    </source>
</evidence>
<comment type="pathway">
    <text evidence="9">Metabolic intermediate biosynthesis; acetyl-CoA biosynthesis; acetyl-CoA from acetate: step 1/2.</text>
</comment>
<evidence type="ECO:0000313" key="11">
    <source>
        <dbReference type="EMBL" id="SFS82949.1"/>
    </source>
</evidence>
<keyword evidence="4 9" id="KW-0479">Metal-binding</keyword>
<comment type="cofactor">
    <cofactor evidence="9">
        <name>Mg(2+)</name>
        <dbReference type="ChEBI" id="CHEBI:18420"/>
    </cofactor>
    <cofactor evidence="9">
        <name>Mn(2+)</name>
        <dbReference type="ChEBI" id="CHEBI:29035"/>
    </cofactor>
    <text evidence="9">Mg(2+). Can also accept Mn(2+).</text>
</comment>
<protein>
    <recommendedName>
        <fullName evidence="9">Acetate kinase</fullName>
        <ecNumber evidence="9">2.7.2.1</ecNumber>
    </recommendedName>
    <alternativeName>
        <fullName evidence="9">Acetokinase</fullName>
    </alternativeName>
</protein>
<dbReference type="GO" id="GO:0000287">
    <property type="term" value="F:magnesium ion binding"/>
    <property type="evidence" value="ECO:0007669"/>
    <property type="project" value="UniProtKB-UniRule"/>
</dbReference>
<comment type="similarity">
    <text evidence="1 9 10">Belongs to the acetokinase family.</text>
</comment>
<keyword evidence="8 9" id="KW-0460">Magnesium</keyword>
<keyword evidence="5 9" id="KW-0547">Nucleotide-binding</keyword>
<evidence type="ECO:0000256" key="1">
    <source>
        <dbReference type="ARBA" id="ARBA00008748"/>
    </source>
</evidence>
<dbReference type="PANTHER" id="PTHR21060:SF21">
    <property type="entry name" value="ACETATE KINASE"/>
    <property type="match status" value="1"/>
</dbReference>
<accession>A0A1I6T131</accession>
<dbReference type="HAMAP" id="MF_00020">
    <property type="entry name" value="Acetate_kinase"/>
    <property type="match status" value="1"/>
</dbReference>
<evidence type="ECO:0000256" key="9">
    <source>
        <dbReference type="HAMAP-Rule" id="MF_00020"/>
    </source>
</evidence>
<keyword evidence="3 9" id="KW-0808">Transferase</keyword>
<organism evidence="11 12">
    <name type="scientific">Brevundimonas viscosa</name>
    <dbReference type="NCBI Taxonomy" id="871741"/>
    <lineage>
        <taxon>Bacteria</taxon>
        <taxon>Pseudomonadati</taxon>
        <taxon>Pseudomonadota</taxon>
        <taxon>Alphaproteobacteria</taxon>
        <taxon>Caulobacterales</taxon>
        <taxon>Caulobacteraceae</taxon>
        <taxon>Brevundimonas</taxon>
    </lineage>
</organism>
<dbReference type="GO" id="GO:0006083">
    <property type="term" value="P:acetate metabolic process"/>
    <property type="evidence" value="ECO:0007669"/>
    <property type="project" value="TreeGrafter"/>
</dbReference>
<feature type="binding site" evidence="9">
    <location>
        <position position="29"/>
    </location>
    <ligand>
        <name>substrate</name>
    </ligand>
</feature>
<dbReference type="Gene3D" id="3.30.420.40">
    <property type="match status" value="2"/>
</dbReference>
<dbReference type="GO" id="GO:0008776">
    <property type="term" value="F:acetate kinase activity"/>
    <property type="evidence" value="ECO:0007669"/>
    <property type="project" value="UniProtKB-UniRule"/>
</dbReference>
<evidence type="ECO:0000256" key="5">
    <source>
        <dbReference type="ARBA" id="ARBA00022741"/>
    </source>
</evidence>
<dbReference type="InterPro" id="IPR023865">
    <property type="entry name" value="Aliphatic_acid_kinase_CS"/>
</dbReference>
<dbReference type="PROSITE" id="PS01076">
    <property type="entry name" value="ACETATE_KINASE_2"/>
    <property type="match status" value="1"/>
</dbReference>
<dbReference type="Proteomes" id="UP000198788">
    <property type="component" value="Unassembled WGS sequence"/>
</dbReference>
<proteinExistence type="inferred from homology"/>
<sequence>MSASRALDLLLERLRAAKRLGEITAVGHRIVHGGRDYFEPTPLDGRVLANLRRLAPLAPAHQEVNIACVETAMAAIPGVPHLGCFDTAFHHSQPRLARLYALPRALSGDGVMSYGFHGLSFAWIAQALQTVLGERAGGRTIVAHLGSGASLCALHDGRSMATTMGMTPLDGLPMSTRSGALDPGVVLHLISDRGLSPDAVADLLAHHSGLLGVSGLSGDMEVLLDSGASEAREAVDLFVYRAGRAIGSLAAALGGLDTLVFTAGIGENSPEIRRRICAAAGWLGVRLDEARNTAGDRRISAGDSAVNVLVLPTDEQSMIARLAGDWLRRNRG</sequence>
<feature type="site" description="Transition state stabilizer" evidence="9">
    <location>
        <position position="177"/>
    </location>
</feature>
<comment type="catalytic activity">
    <reaction evidence="9">
        <text>acetate + ATP = acetyl phosphate + ADP</text>
        <dbReference type="Rhea" id="RHEA:11352"/>
        <dbReference type="ChEBI" id="CHEBI:22191"/>
        <dbReference type="ChEBI" id="CHEBI:30089"/>
        <dbReference type="ChEBI" id="CHEBI:30616"/>
        <dbReference type="ChEBI" id="CHEBI:456216"/>
        <dbReference type="EC" id="2.7.2.1"/>
    </reaction>
</comment>
<dbReference type="UniPathway" id="UPA00340">
    <property type="reaction ID" value="UER00458"/>
</dbReference>
<evidence type="ECO:0000256" key="10">
    <source>
        <dbReference type="RuleBase" id="RU003835"/>
    </source>
</evidence>
<dbReference type="GO" id="GO:0006085">
    <property type="term" value="P:acetyl-CoA biosynthetic process"/>
    <property type="evidence" value="ECO:0007669"/>
    <property type="project" value="UniProtKB-UniRule"/>
</dbReference>
<keyword evidence="7 9" id="KW-0067">ATP-binding</keyword>
<dbReference type="SUPFAM" id="SSF53067">
    <property type="entry name" value="Actin-like ATPase domain"/>
    <property type="match status" value="2"/>
</dbReference>
<reference evidence="12" key="1">
    <citation type="submission" date="2016-10" db="EMBL/GenBank/DDBJ databases">
        <authorList>
            <person name="Varghese N."/>
            <person name="Submissions S."/>
        </authorList>
    </citation>
    <scope>NUCLEOTIDE SEQUENCE [LARGE SCALE GENOMIC DNA]</scope>
    <source>
        <strain evidence="12">CGMCC 1.10683</strain>
    </source>
</reference>
<feature type="active site" description="Proton donor/acceptor" evidence="9">
    <location>
        <position position="86"/>
    </location>
</feature>
<dbReference type="EMBL" id="FOZV01000007">
    <property type="protein sequence ID" value="SFS82949.1"/>
    <property type="molecule type" value="Genomic_DNA"/>
</dbReference>
<comment type="function">
    <text evidence="9">Catalyzes the formation of acetyl phosphate from acetate and ATP. Can also catalyze the reverse reaction.</text>
</comment>
<evidence type="ECO:0000256" key="6">
    <source>
        <dbReference type="ARBA" id="ARBA00022777"/>
    </source>
</evidence>
<keyword evidence="12" id="KW-1185">Reference proteome</keyword>
<evidence type="ECO:0000256" key="3">
    <source>
        <dbReference type="ARBA" id="ARBA00022679"/>
    </source>
</evidence>
<gene>
    <name evidence="9" type="primary">ackA</name>
    <name evidence="11" type="ORF">SAMN05192570_2856</name>
</gene>
<feature type="binding site" evidence="9">
    <location>
        <position position="315"/>
    </location>
    <ligand>
        <name>Mg(2+)</name>
        <dbReference type="ChEBI" id="CHEBI:18420"/>
    </ligand>
</feature>